<keyword evidence="2" id="KW-1185">Reference proteome</keyword>
<protein>
    <submittedName>
        <fullName evidence="1">Uncharacterized protein</fullName>
    </submittedName>
</protein>
<sequence>MLDINALAGTNWNYDFHELCNFGKDLKTGRPGLADYANRTKPLFAKLADRWSPELHAEWLQRHYLCLKLVMGATLQFGTAENAYRHNLQMAVPYLSYYGMFNAIRANILSSPRSGWGKNSLTIGHEKAIEAYKNEISLLLSPDEVEAEISLFVKAKRGRELFSYRFPSKGAPGRGGFFIYPDEAERFARVAAELALFNSFCLGAAIERKFGKYGEWDGYLVDDRELSQMWEHALKGSLGDDDYIHVDSADEHRVKKIARSLRQPLPFVWMIGEGGVEDFFEAHGPTEDAEDAFDPDEHWDRLLELP</sequence>
<evidence type="ECO:0000313" key="2">
    <source>
        <dbReference type="Proteomes" id="UP000269157"/>
    </source>
</evidence>
<name>A0A497WSH4_9RHOB</name>
<dbReference type="OrthoDB" id="8454988at2"/>
<comment type="caution">
    <text evidence="1">The sequence shown here is derived from an EMBL/GenBank/DDBJ whole genome shotgun (WGS) entry which is preliminary data.</text>
</comment>
<dbReference type="AlphaFoldDB" id="A0A497WSH4"/>
<organism evidence="1 2">
    <name type="scientific">Litoreibacter meonggei</name>
    <dbReference type="NCBI Taxonomy" id="1049199"/>
    <lineage>
        <taxon>Bacteria</taxon>
        <taxon>Pseudomonadati</taxon>
        <taxon>Pseudomonadota</taxon>
        <taxon>Alphaproteobacteria</taxon>
        <taxon>Rhodobacterales</taxon>
        <taxon>Roseobacteraceae</taxon>
        <taxon>Litoreibacter</taxon>
    </lineage>
</organism>
<dbReference type="Proteomes" id="UP000269157">
    <property type="component" value="Unassembled WGS sequence"/>
</dbReference>
<proteinExistence type="predicted"/>
<gene>
    <name evidence="1" type="ORF">BCF46_2178</name>
</gene>
<accession>A0A497WSH4</accession>
<reference evidence="1 2" key="1">
    <citation type="submission" date="2018-10" db="EMBL/GenBank/DDBJ databases">
        <title>Genomic Encyclopedia of Archaeal and Bacterial Type Strains, Phase II (KMG-II): from individual species to whole genera.</title>
        <authorList>
            <person name="Goeker M."/>
        </authorList>
    </citation>
    <scope>NUCLEOTIDE SEQUENCE [LARGE SCALE GENOMIC DNA]</scope>
    <source>
        <strain evidence="1 2">DSM 29466</strain>
    </source>
</reference>
<dbReference type="EMBL" id="RCCE01000003">
    <property type="protein sequence ID" value="RLJ51953.1"/>
    <property type="molecule type" value="Genomic_DNA"/>
</dbReference>
<evidence type="ECO:0000313" key="1">
    <source>
        <dbReference type="EMBL" id="RLJ51953.1"/>
    </source>
</evidence>
<dbReference type="RefSeq" id="WP_147435989.1">
    <property type="nucleotide sequence ID" value="NZ_RCCE01000003.1"/>
</dbReference>